<evidence type="ECO:0000313" key="2">
    <source>
        <dbReference type="EMBL" id="JAD74788.1"/>
    </source>
</evidence>
<dbReference type="AlphaFoldDB" id="A0A0A9CK01"/>
<reference evidence="2" key="1">
    <citation type="submission" date="2014-09" db="EMBL/GenBank/DDBJ databases">
        <authorList>
            <person name="Magalhaes I.L.F."/>
            <person name="Oliveira U."/>
            <person name="Santos F.R."/>
            <person name="Vidigal T.H.D.A."/>
            <person name="Brescovit A.D."/>
            <person name="Santos A.J."/>
        </authorList>
    </citation>
    <scope>NUCLEOTIDE SEQUENCE</scope>
    <source>
        <tissue evidence="2">Shoot tissue taken approximately 20 cm above the soil surface</tissue>
    </source>
</reference>
<dbReference type="EMBL" id="GBRH01223107">
    <property type="protein sequence ID" value="JAD74788.1"/>
    <property type="molecule type" value="Transcribed_RNA"/>
</dbReference>
<organism evidence="2">
    <name type="scientific">Arundo donax</name>
    <name type="common">Giant reed</name>
    <name type="synonym">Donax arundinaceus</name>
    <dbReference type="NCBI Taxonomy" id="35708"/>
    <lineage>
        <taxon>Eukaryota</taxon>
        <taxon>Viridiplantae</taxon>
        <taxon>Streptophyta</taxon>
        <taxon>Embryophyta</taxon>
        <taxon>Tracheophyta</taxon>
        <taxon>Spermatophyta</taxon>
        <taxon>Magnoliopsida</taxon>
        <taxon>Liliopsida</taxon>
        <taxon>Poales</taxon>
        <taxon>Poaceae</taxon>
        <taxon>PACMAD clade</taxon>
        <taxon>Arundinoideae</taxon>
        <taxon>Arundineae</taxon>
        <taxon>Arundo</taxon>
    </lineage>
</organism>
<feature type="signal peptide" evidence="1">
    <location>
        <begin position="1"/>
        <end position="21"/>
    </location>
</feature>
<sequence length="138" mass="15958">MQLMHWGTLIYIARLLPLGHSPCCRTIFSLMHMQQVIHTATVQLGHSHGFTEDKICCVKLLVTMPILSAFRRYKIITSKNFLHQSLISMDIKHFIRKGQLRCTQEVLKQLMVVLLFSEGTDFHMSKNTRLSLIKPHSL</sequence>
<name>A0A0A9CK01_ARUDO</name>
<proteinExistence type="predicted"/>
<reference evidence="2" key="2">
    <citation type="journal article" date="2015" name="Data Brief">
        <title>Shoot transcriptome of the giant reed, Arundo donax.</title>
        <authorList>
            <person name="Barrero R.A."/>
            <person name="Guerrero F.D."/>
            <person name="Moolhuijzen P."/>
            <person name="Goolsby J.A."/>
            <person name="Tidwell J."/>
            <person name="Bellgard S.E."/>
            <person name="Bellgard M.I."/>
        </authorList>
    </citation>
    <scope>NUCLEOTIDE SEQUENCE</scope>
    <source>
        <tissue evidence="2">Shoot tissue taken approximately 20 cm above the soil surface</tissue>
    </source>
</reference>
<protein>
    <submittedName>
        <fullName evidence="2">CCR4-NOT transcription complex subunit 6</fullName>
    </submittedName>
</protein>
<evidence type="ECO:0000256" key="1">
    <source>
        <dbReference type="SAM" id="SignalP"/>
    </source>
</evidence>
<keyword evidence="1" id="KW-0732">Signal</keyword>
<feature type="chain" id="PRO_5002063369" evidence="1">
    <location>
        <begin position="22"/>
        <end position="138"/>
    </location>
</feature>
<accession>A0A0A9CK01</accession>